<evidence type="ECO:0000313" key="1">
    <source>
        <dbReference type="EMBL" id="CAJ2657395.1"/>
    </source>
</evidence>
<name>A0ACB0KKZ2_TRIPR</name>
<dbReference type="Proteomes" id="UP001177021">
    <property type="component" value="Unassembled WGS sequence"/>
</dbReference>
<evidence type="ECO:0000313" key="2">
    <source>
        <dbReference type="Proteomes" id="UP001177021"/>
    </source>
</evidence>
<organism evidence="1 2">
    <name type="scientific">Trifolium pratense</name>
    <name type="common">Red clover</name>
    <dbReference type="NCBI Taxonomy" id="57577"/>
    <lineage>
        <taxon>Eukaryota</taxon>
        <taxon>Viridiplantae</taxon>
        <taxon>Streptophyta</taxon>
        <taxon>Embryophyta</taxon>
        <taxon>Tracheophyta</taxon>
        <taxon>Spermatophyta</taxon>
        <taxon>Magnoliopsida</taxon>
        <taxon>eudicotyledons</taxon>
        <taxon>Gunneridae</taxon>
        <taxon>Pentapetalae</taxon>
        <taxon>rosids</taxon>
        <taxon>fabids</taxon>
        <taxon>Fabales</taxon>
        <taxon>Fabaceae</taxon>
        <taxon>Papilionoideae</taxon>
        <taxon>50 kb inversion clade</taxon>
        <taxon>NPAAA clade</taxon>
        <taxon>Hologalegina</taxon>
        <taxon>IRL clade</taxon>
        <taxon>Trifolieae</taxon>
        <taxon>Trifolium</taxon>
    </lineage>
</organism>
<proteinExistence type="predicted"/>
<comment type="caution">
    <text evidence="1">The sequence shown here is derived from an EMBL/GenBank/DDBJ whole genome shotgun (WGS) entry which is preliminary data.</text>
</comment>
<keyword evidence="2" id="KW-1185">Reference proteome</keyword>
<dbReference type="EMBL" id="CASHSV030000311">
    <property type="protein sequence ID" value="CAJ2657395.1"/>
    <property type="molecule type" value="Genomic_DNA"/>
</dbReference>
<protein>
    <submittedName>
        <fullName evidence="1">Uncharacterized protein</fullName>
    </submittedName>
</protein>
<reference evidence="1" key="1">
    <citation type="submission" date="2023-10" db="EMBL/GenBank/DDBJ databases">
        <authorList>
            <person name="Rodriguez Cubillos JULIANA M."/>
            <person name="De Vega J."/>
        </authorList>
    </citation>
    <scope>NUCLEOTIDE SEQUENCE</scope>
</reference>
<accession>A0ACB0KKZ2</accession>
<sequence>MFIQQETFQTSFEETNLHNQTCVICQEDYADGERIGRIRCMHTYHLDCIKQWLMQKNVCPICQHTALEIGHEDEDES</sequence>
<gene>
    <name evidence="1" type="ORF">MILVUS5_LOCUS23982</name>
</gene>